<dbReference type="AlphaFoldDB" id="A0A4P6JZP5"/>
<dbReference type="Proteomes" id="UP000290365">
    <property type="component" value="Chromosome"/>
</dbReference>
<organism evidence="1 2">
    <name type="scientific">Ktedonosporobacter rubrisoli</name>
    <dbReference type="NCBI Taxonomy" id="2509675"/>
    <lineage>
        <taxon>Bacteria</taxon>
        <taxon>Bacillati</taxon>
        <taxon>Chloroflexota</taxon>
        <taxon>Ktedonobacteria</taxon>
        <taxon>Ktedonobacterales</taxon>
        <taxon>Ktedonosporobacteraceae</taxon>
        <taxon>Ktedonosporobacter</taxon>
    </lineage>
</organism>
<sequence length="75" mass="8501">MTIYAVLTVPGYGHVNPTLALAEELIARGEQVIYYLPEEFRASVEATGAIFRPYESEAWTKFLPAWLLLSWGRLI</sequence>
<name>A0A4P6JZP5_KTERU</name>
<evidence type="ECO:0008006" key="3">
    <source>
        <dbReference type="Google" id="ProtNLM"/>
    </source>
</evidence>
<evidence type="ECO:0000313" key="1">
    <source>
        <dbReference type="EMBL" id="QBD81378.1"/>
    </source>
</evidence>
<gene>
    <name evidence="1" type="ORF">EPA93_37550</name>
</gene>
<dbReference type="RefSeq" id="WP_129892439.1">
    <property type="nucleotide sequence ID" value="NZ_CP035758.1"/>
</dbReference>
<evidence type="ECO:0000313" key="2">
    <source>
        <dbReference type="Proteomes" id="UP000290365"/>
    </source>
</evidence>
<dbReference type="OrthoDB" id="764352at2"/>
<keyword evidence="2" id="KW-1185">Reference proteome</keyword>
<proteinExistence type="predicted"/>
<dbReference type="KEGG" id="kbs:EPA93_37550"/>
<dbReference type="EMBL" id="CP035758">
    <property type="protein sequence ID" value="QBD81378.1"/>
    <property type="molecule type" value="Genomic_DNA"/>
</dbReference>
<accession>A0A4P6JZP5</accession>
<protein>
    <recommendedName>
        <fullName evidence="3">Glycosyl transferase</fullName>
    </recommendedName>
</protein>
<dbReference type="Gene3D" id="3.40.50.2000">
    <property type="entry name" value="Glycogen Phosphorylase B"/>
    <property type="match status" value="1"/>
</dbReference>
<reference evidence="1 2" key="1">
    <citation type="submission" date="2019-01" db="EMBL/GenBank/DDBJ databases">
        <title>Ktedonosporobacter rubrisoli SCAWS-G2.</title>
        <authorList>
            <person name="Huang Y."/>
            <person name="Yan B."/>
        </authorList>
    </citation>
    <scope>NUCLEOTIDE SEQUENCE [LARGE SCALE GENOMIC DNA]</scope>
    <source>
        <strain evidence="1 2">SCAWS-G2</strain>
    </source>
</reference>
<dbReference type="SUPFAM" id="SSF53756">
    <property type="entry name" value="UDP-Glycosyltransferase/glycogen phosphorylase"/>
    <property type="match status" value="1"/>
</dbReference>